<protein>
    <submittedName>
        <fullName evidence="1">Uncharacterized protein</fullName>
    </submittedName>
</protein>
<reference evidence="2" key="1">
    <citation type="submission" date="2016-10" db="EMBL/GenBank/DDBJ databases">
        <authorList>
            <person name="Varghese N."/>
            <person name="Submissions S."/>
        </authorList>
    </citation>
    <scope>NUCLEOTIDE SEQUENCE [LARGE SCALE GENOMIC DNA]</scope>
    <source>
        <strain evidence="2">CL127</strain>
    </source>
</reference>
<proteinExistence type="predicted"/>
<name>A0A1I6I8B3_9MICO</name>
<dbReference type="Proteomes" id="UP000198877">
    <property type="component" value="Unassembled WGS sequence"/>
</dbReference>
<evidence type="ECO:0000313" key="1">
    <source>
        <dbReference type="EMBL" id="SFR62987.1"/>
    </source>
</evidence>
<dbReference type="EMBL" id="FOYR01000002">
    <property type="protein sequence ID" value="SFR62987.1"/>
    <property type="molecule type" value="Genomic_DNA"/>
</dbReference>
<dbReference type="AlphaFoldDB" id="A0A1I6I8B3"/>
<sequence length="99" mass="10881">MEQQGFRTWQTGELWIKAAEAGSFTCDSGTRCLWYTLASYHDCPSGFYVKADVLNVNGVAIGWTNEITASVAAKKAVAFQLRTPLDASTIRPTEIRCMG</sequence>
<organism evidence="1 2">
    <name type="scientific">Microbacterium azadirachtae</name>
    <dbReference type="NCBI Taxonomy" id="582680"/>
    <lineage>
        <taxon>Bacteria</taxon>
        <taxon>Bacillati</taxon>
        <taxon>Actinomycetota</taxon>
        <taxon>Actinomycetes</taxon>
        <taxon>Micrococcales</taxon>
        <taxon>Microbacteriaceae</taxon>
        <taxon>Microbacterium</taxon>
    </lineage>
</organism>
<evidence type="ECO:0000313" key="2">
    <source>
        <dbReference type="Proteomes" id="UP000198877"/>
    </source>
</evidence>
<gene>
    <name evidence="1" type="ORF">SAMN04488591_2571</name>
</gene>
<accession>A0A1I6I8B3</accession>